<dbReference type="PANTHER" id="PTHR19328:SF75">
    <property type="entry name" value="ALDOSE SUGAR DEHYDROGENASE YLII"/>
    <property type="match status" value="1"/>
</dbReference>
<dbReference type="PANTHER" id="PTHR19328">
    <property type="entry name" value="HEDGEHOG-INTERACTING PROTEIN"/>
    <property type="match status" value="1"/>
</dbReference>
<keyword evidence="3" id="KW-1185">Reference proteome</keyword>
<reference evidence="2 3" key="1">
    <citation type="submission" date="2020-07" db="EMBL/GenBank/DDBJ databases">
        <title>Endozoicomonas sp. nov., isolated from sediment.</title>
        <authorList>
            <person name="Gu T."/>
        </authorList>
    </citation>
    <scope>NUCLEOTIDE SEQUENCE [LARGE SCALE GENOMIC DNA]</scope>
    <source>
        <strain evidence="2 3">SM1973</strain>
    </source>
</reference>
<protein>
    <submittedName>
        <fullName evidence="2">PQQ-dependent sugar dehydrogenase</fullName>
    </submittedName>
</protein>
<name>A0A853I0Z0_9GAMM</name>
<evidence type="ECO:0000259" key="1">
    <source>
        <dbReference type="Pfam" id="PF07995"/>
    </source>
</evidence>
<organism evidence="2 3">
    <name type="scientific">Spartinivicinus marinus</name>
    <dbReference type="NCBI Taxonomy" id="2994442"/>
    <lineage>
        <taxon>Bacteria</taxon>
        <taxon>Pseudomonadati</taxon>
        <taxon>Pseudomonadota</taxon>
        <taxon>Gammaproteobacteria</taxon>
        <taxon>Oceanospirillales</taxon>
        <taxon>Zooshikellaceae</taxon>
        <taxon>Spartinivicinus</taxon>
    </lineage>
</organism>
<dbReference type="EMBL" id="JACCKB010000021">
    <property type="protein sequence ID" value="NYZ67073.1"/>
    <property type="molecule type" value="Genomic_DNA"/>
</dbReference>
<accession>A0A853I0Z0</accession>
<sequence length="199" mass="22301">MKWIFQSVLLWILIIEAVLAAELPFKVQTLISDLRYPWGMAFITPTELLITEKGGAVKYIQLNKQTSKTIATLPVAQVGQGGLLDIALHPKFKQNRWVYLTYSKAVTGGYTTVLARSIFNDGQLKQIKELLLTSATSRASHHFGSRIVFDQQGYLYMTIGDRGDRRNSQRLDTHAGKVLRLTAEGKPAKDNPFISHLKG</sequence>
<dbReference type="InterPro" id="IPR011042">
    <property type="entry name" value="6-blade_b-propeller_TolB-like"/>
</dbReference>
<evidence type="ECO:0000313" key="2">
    <source>
        <dbReference type="EMBL" id="NYZ67073.1"/>
    </source>
</evidence>
<dbReference type="InterPro" id="IPR011041">
    <property type="entry name" value="Quinoprot_gluc/sorb_DH_b-prop"/>
</dbReference>
<dbReference type="InterPro" id="IPR012938">
    <property type="entry name" value="Glc/Sorbosone_DH"/>
</dbReference>
<dbReference type="AlphaFoldDB" id="A0A853I0Z0"/>
<dbReference type="SUPFAM" id="SSF50952">
    <property type="entry name" value="Soluble quinoprotein glucose dehydrogenase"/>
    <property type="match status" value="1"/>
</dbReference>
<dbReference type="Gene3D" id="2.120.10.30">
    <property type="entry name" value="TolB, C-terminal domain"/>
    <property type="match status" value="1"/>
</dbReference>
<comment type="caution">
    <text evidence="2">The sequence shown here is derived from an EMBL/GenBank/DDBJ whole genome shotgun (WGS) entry which is preliminary data.</text>
</comment>
<proteinExistence type="predicted"/>
<feature type="domain" description="Glucose/Sorbosone dehydrogenase" evidence="1">
    <location>
        <begin position="34"/>
        <end position="195"/>
    </location>
</feature>
<gene>
    <name evidence="2" type="ORF">H0A36_13720</name>
</gene>
<dbReference type="RefSeq" id="WP_180569099.1">
    <property type="nucleotide sequence ID" value="NZ_JACCKB010000021.1"/>
</dbReference>
<dbReference type="Proteomes" id="UP000569732">
    <property type="component" value="Unassembled WGS sequence"/>
</dbReference>
<evidence type="ECO:0000313" key="3">
    <source>
        <dbReference type="Proteomes" id="UP000569732"/>
    </source>
</evidence>
<dbReference type="Pfam" id="PF07995">
    <property type="entry name" value="GSDH"/>
    <property type="match status" value="1"/>
</dbReference>